<feature type="domain" description="PE-PPE" evidence="2">
    <location>
        <begin position="151"/>
        <end position="375"/>
    </location>
</feature>
<dbReference type="InterPro" id="IPR013228">
    <property type="entry name" value="PE-PPE_C"/>
</dbReference>
<accession>A0A7Z7IG11</accession>
<name>A0A7Z7IG11_9MYCO</name>
<reference evidence="3 4" key="1">
    <citation type="submission" date="2017-10" db="EMBL/GenBank/DDBJ databases">
        <authorList>
            <consortium name="Urmite Genomes"/>
        </authorList>
    </citation>
    <scope>NUCLEOTIDE SEQUENCE [LARGE SCALE GENOMIC DNA]</scope>
    <source>
        <strain evidence="3 4">FB-527</strain>
    </source>
</reference>
<evidence type="ECO:0000259" key="1">
    <source>
        <dbReference type="Pfam" id="PF00934"/>
    </source>
</evidence>
<evidence type="ECO:0000259" key="2">
    <source>
        <dbReference type="Pfam" id="PF08237"/>
    </source>
</evidence>
<dbReference type="Gene3D" id="1.10.287.850">
    <property type="entry name" value="HP0062-like domain"/>
    <property type="match status" value="1"/>
</dbReference>
<dbReference type="InterPro" id="IPR000084">
    <property type="entry name" value="PE-PGRS_N"/>
</dbReference>
<dbReference type="Pfam" id="PF08237">
    <property type="entry name" value="PE-PPE"/>
    <property type="match status" value="1"/>
</dbReference>
<keyword evidence="4" id="KW-1185">Reference proteome</keyword>
<proteinExistence type="predicted"/>
<dbReference type="InterPro" id="IPR038332">
    <property type="entry name" value="PPE_sf"/>
</dbReference>
<dbReference type="SUPFAM" id="SSF140459">
    <property type="entry name" value="PE/PPE dimer-like"/>
    <property type="match status" value="1"/>
</dbReference>
<dbReference type="EMBL" id="OCTY01000002">
    <property type="protein sequence ID" value="SOJ52766.1"/>
    <property type="molecule type" value="Genomic_DNA"/>
</dbReference>
<dbReference type="Pfam" id="PF00934">
    <property type="entry name" value="PE"/>
    <property type="match status" value="1"/>
</dbReference>
<evidence type="ECO:0000313" key="3">
    <source>
        <dbReference type="EMBL" id="SOJ52766.1"/>
    </source>
</evidence>
<protein>
    <submittedName>
        <fullName evidence="3">PE family protein PE3</fullName>
    </submittedName>
</protein>
<feature type="domain" description="PE" evidence="1">
    <location>
        <begin position="4"/>
        <end position="94"/>
    </location>
</feature>
<dbReference type="Proteomes" id="UP000554965">
    <property type="component" value="Unassembled WGS sequence"/>
</dbReference>
<sequence>MTYLMTQPQLVAEAAANVAGIRSAIEAANAAVAGPTTSLVAAAADEVSTASAALFGAYGQEYQAVIRQAAAFHDEFVRALAAAGTAYAEAEAVNAAAVGGSAIAAPLAAVSYDVALIMTGSGDPIPSPDYMASVRPFINFAYVVTGANIPLNTPEGLYPFTQVKDLPLNQSVTLGVQMLDNALFGPQGLITNGQSVAVLGLSQSAVLSSIEMRNLAAIGSPSKDMLSFTLLGNPMAPNGGLLARFPGLSMPALGLEFYGATPSNTGYPLTQYTLQYDGFADFPRYPLNILADLNAVAGIQFVHSNYGDLDPANLPPGYNLVELPVSPGNNGIEHYYMITYPGLPLLEPLRAVPVIGNPLADLVEPNLTYLVNLGYGDPHYGYSTGYADVATPFGLFPSINPITFAGDMVSGTQQGVTAFASDIQAMVPTSLPDLSVAGLAQTGGSSMPWALPSLPAATGSPIDGFIDALKAANTRIATAFSSAAADGYAVLLPTADILNTAVTIIPAYNINLFLDGIEQLANGDPAGIINAIGYPLAADVGLLTLAAGVELNVLLNGAQSIIGDFTGAG</sequence>
<comment type="caution">
    <text evidence="3">The sequence shown here is derived from an EMBL/GenBank/DDBJ whole genome shotgun (WGS) entry which is preliminary data.</text>
</comment>
<dbReference type="AlphaFoldDB" id="A0A7Z7IG11"/>
<organism evidence="3 4">
    <name type="scientific">Mycobacterium simulans</name>
    <dbReference type="NCBI Taxonomy" id="627089"/>
    <lineage>
        <taxon>Bacteria</taxon>
        <taxon>Bacillati</taxon>
        <taxon>Actinomycetota</taxon>
        <taxon>Actinomycetes</taxon>
        <taxon>Mycobacteriales</taxon>
        <taxon>Mycobacteriaceae</taxon>
        <taxon>Mycobacterium</taxon>
    </lineage>
</organism>
<dbReference type="RefSeq" id="WP_186241145.1">
    <property type="nucleotide sequence ID" value="NZ_OCTY01000002.1"/>
</dbReference>
<gene>
    <name evidence="3" type="primary">PE3_5</name>
    <name evidence="3" type="ORF">MSIMFB_00274</name>
</gene>
<evidence type="ECO:0000313" key="4">
    <source>
        <dbReference type="Proteomes" id="UP000554965"/>
    </source>
</evidence>